<evidence type="ECO:0000259" key="1">
    <source>
        <dbReference type="Pfam" id="PF01617"/>
    </source>
</evidence>
<evidence type="ECO:0000313" key="3">
    <source>
        <dbReference type="Proteomes" id="UP000055047"/>
    </source>
</evidence>
<dbReference type="EMBL" id="CCXQ01000128">
    <property type="protein sequence ID" value="CEG20926.1"/>
    <property type="molecule type" value="Genomic_DNA"/>
</dbReference>
<dbReference type="InterPro" id="IPR002566">
    <property type="entry name" value="Msp4_OMP-like"/>
</dbReference>
<feature type="domain" description="Msp4/OMP-like" evidence="1">
    <location>
        <begin position="54"/>
        <end position="102"/>
    </location>
</feature>
<gene>
    <name evidence="2" type="ORF">ANAPHAGO_00725</name>
</gene>
<dbReference type="Proteomes" id="UP000055047">
    <property type="component" value="Unassembled WGS sequence"/>
</dbReference>
<dbReference type="Pfam" id="PF01617">
    <property type="entry name" value="Surface_Ag_2"/>
    <property type="match status" value="1"/>
</dbReference>
<reference evidence="2 3" key="1">
    <citation type="submission" date="2014-09" db="EMBL/GenBank/DDBJ databases">
        <authorList>
            <person name="Loux Valentin"/>
            <person name="Dugat Thibaut"/>
        </authorList>
    </citation>
    <scope>NUCLEOTIDE SEQUENCE [LARGE SCALE GENOMIC DNA]</scope>
    <source>
        <strain evidence="2 3">BOV-10_179</strain>
    </source>
</reference>
<proteinExistence type="predicted"/>
<accession>A0A098EI01</accession>
<sequence length="170" mass="18786">MVSSGVVDCTYSLCCGGTLQQSETFGAIIRHLVYARVSKLFKILSQMRERLHVAHVGEIRAVSSTSVMVNACYDLLSEGLGVVPYACVGLGGNFVGVVGAHITNHSISEQGTRQNWYCTTHETNYDQRFTILSRSVQWLYNLTQHEITCHLEISTADFIKVICTSDFEGS</sequence>
<evidence type="ECO:0000313" key="2">
    <source>
        <dbReference type="EMBL" id="CEG20926.1"/>
    </source>
</evidence>
<organism evidence="2 3">
    <name type="scientific">Anaplasma phagocytophilum</name>
    <name type="common">Ehrlichia phagocytophila</name>
    <dbReference type="NCBI Taxonomy" id="948"/>
    <lineage>
        <taxon>Bacteria</taxon>
        <taxon>Pseudomonadati</taxon>
        <taxon>Pseudomonadota</taxon>
        <taxon>Alphaproteobacteria</taxon>
        <taxon>Rickettsiales</taxon>
        <taxon>Anaplasmataceae</taxon>
        <taxon>Anaplasma</taxon>
        <taxon>phagocytophilum group</taxon>
    </lineage>
</organism>
<dbReference type="AlphaFoldDB" id="A0A098EI01"/>
<protein>
    <recommendedName>
        <fullName evidence="1">Msp4/OMP-like domain-containing protein</fullName>
    </recommendedName>
</protein>
<name>A0A098EI01_ANAPH</name>